<dbReference type="Proteomes" id="UP001229486">
    <property type="component" value="Unassembled WGS sequence"/>
</dbReference>
<evidence type="ECO:0000313" key="5">
    <source>
        <dbReference type="EMBL" id="MDP9651375.1"/>
    </source>
</evidence>
<dbReference type="SUPFAM" id="SSF52540">
    <property type="entry name" value="P-loop containing nucleoside triphosphate hydrolases"/>
    <property type="match status" value="1"/>
</dbReference>
<evidence type="ECO:0000313" key="6">
    <source>
        <dbReference type="Proteomes" id="UP001229486"/>
    </source>
</evidence>
<name>A0AB73IMZ6_9BURK</name>
<reference evidence="5" key="1">
    <citation type="submission" date="2023-07" db="EMBL/GenBank/DDBJ databases">
        <title>Sorghum-associated microbial communities from plants grown in Nebraska, USA.</title>
        <authorList>
            <person name="Schachtman D."/>
        </authorList>
    </citation>
    <scope>NUCLEOTIDE SEQUENCE</scope>
    <source>
        <strain evidence="5">DS1061</strain>
    </source>
</reference>
<organism evidence="5 6">
    <name type="scientific">Paraburkholderia caledonica</name>
    <dbReference type="NCBI Taxonomy" id="134536"/>
    <lineage>
        <taxon>Bacteria</taxon>
        <taxon>Pseudomonadati</taxon>
        <taxon>Pseudomonadota</taxon>
        <taxon>Betaproteobacteria</taxon>
        <taxon>Burkholderiales</taxon>
        <taxon>Burkholderiaceae</taxon>
        <taxon>Paraburkholderia</taxon>
    </lineage>
</organism>
<gene>
    <name evidence="5" type="ORF">J2793_006850</name>
</gene>
<keyword evidence="4" id="KW-0067">ATP-binding</keyword>
<dbReference type="PANTHER" id="PTHR43776">
    <property type="entry name" value="TRANSPORT ATP-BINDING PROTEIN"/>
    <property type="match status" value="1"/>
</dbReference>
<proteinExistence type="inferred from homology"/>
<comment type="similarity">
    <text evidence="1">Belongs to the ABC transporter superfamily.</text>
</comment>
<evidence type="ECO:0000256" key="1">
    <source>
        <dbReference type="ARBA" id="ARBA00005417"/>
    </source>
</evidence>
<accession>A0AB73IMZ6</accession>
<dbReference type="GO" id="GO:0005524">
    <property type="term" value="F:ATP binding"/>
    <property type="evidence" value="ECO:0007669"/>
    <property type="project" value="UniProtKB-KW"/>
</dbReference>
<keyword evidence="3" id="KW-0547">Nucleotide-binding</keyword>
<dbReference type="InterPro" id="IPR027417">
    <property type="entry name" value="P-loop_NTPase"/>
</dbReference>
<dbReference type="AlphaFoldDB" id="A0AB73IMZ6"/>
<evidence type="ECO:0000256" key="4">
    <source>
        <dbReference type="ARBA" id="ARBA00022840"/>
    </source>
</evidence>
<dbReference type="EMBL" id="JAURTK010000019">
    <property type="protein sequence ID" value="MDP9651375.1"/>
    <property type="molecule type" value="Genomic_DNA"/>
</dbReference>
<keyword evidence="2" id="KW-0813">Transport</keyword>
<dbReference type="Gene3D" id="3.40.50.300">
    <property type="entry name" value="P-loop containing nucleotide triphosphate hydrolases"/>
    <property type="match status" value="1"/>
</dbReference>
<comment type="caution">
    <text evidence="5">The sequence shown here is derived from an EMBL/GenBank/DDBJ whole genome shotgun (WGS) entry which is preliminary data.</text>
</comment>
<dbReference type="InterPro" id="IPR050319">
    <property type="entry name" value="ABC_transp_ATP-bind"/>
</dbReference>
<dbReference type="PANTHER" id="PTHR43776:SF7">
    <property type="entry name" value="D,D-DIPEPTIDE TRANSPORT ATP-BINDING PROTEIN DDPF-RELATED"/>
    <property type="match status" value="1"/>
</dbReference>
<evidence type="ECO:0000256" key="2">
    <source>
        <dbReference type="ARBA" id="ARBA00022448"/>
    </source>
</evidence>
<protein>
    <submittedName>
        <fullName evidence="5">ABC-type oligopeptide transport system ATPase subunit</fullName>
    </submittedName>
</protein>
<sequence length="82" mass="9282">MSIQAQILNLLVELKQELGLSLLFISHDLSVVRYIADRVHVMQQGRIVESGEHGEIWRCPQHEYTCTLLDAIPGRTREAIAA</sequence>
<evidence type="ECO:0000256" key="3">
    <source>
        <dbReference type="ARBA" id="ARBA00022741"/>
    </source>
</evidence>